<protein>
    <submittedName>
        <fullName evidence="2">Uncharacterized protein</fullName>
    </submittedName>
</protein>
<evidence type="ECO:0000313" key="3">
    <source>
        <dbReference type="Proteomes" id="UP000515297"/>
    </source>
</evidence>
<keyword evidence="2" id="KW-0614">Plasmid</keyword>
<gene>
    <name evidence="2" type="ORF">H4O24_20090</name>
</gene>
<dbReference type="EMBL" id="CP060054">
    <property type="protein sequence ID" value="QNE07727.1"/>
    <property type="molecule type" value="Genomic_DNA"/>
</dbReference>
<accession>A0A7G6W162</accession>
<name>A0A7G6W162_9SPHN</name>
<geneLocation type="plasmid" evidence="2 3">
    <name>plas2</name>
</geneLocation>
<feature type="region of interest" description="Disordered" evidence="1">
    <location>
        <begin position="47"/>
        <end position="68"/>
    </location>
</feature>
<evidence type="ECO:0000313" key="2">
    <source>
        <dbReference type="EMBL" id="QNE07727.1"/>
    </source>
</evidence>
<dbReference type="Proteomes" id="UP000515297">
    <property type="component" value="Plasmid plas2"/>
</dbReference>
<dbReference type="RefSeq" id="WP_185886162.1">
    <property type="nucleotide sequence ID" value="NZ_CP060054.1"/>
</dbReference>
<feature type="region of interest" description="Disordered" evidence="1">
    <location>
        <begin position="1"/>
        <end position="29"/>
    </location>
</feature>
<dbReference type="AlphaFoldDB" id="A0A7G6W162"/>
<evidence type="ECO:0000256" key="1">
    <source>
        <dbReference type="SAM" id="MobiDB-lite"/>
    </source>
</evidence>
<reference evidence="2 3" key="1">
    <citation type="submission" date="2020-08" db="EMBL/GenBank/DDBJ databases">
        <authorList>
            <person name="Liu G."/>
            <person name="Sun C."/>
        </authorList>
    </citation>
    <scope>NUCLEOTIDE SEQUENCE [LARGE SCALE GENOMIC DNA]</scope>
    <source>
        <strain evidence="2 3">OT19</strain>
        <plasmid evidence="2 3">plas2</plasmid>
    </source>
</reference>
<organism evidence="2 3">
    <name type="scientific">Croceicoccus marinus</name>
    <dbReference type="NCBI Taxonomy" id="450378"/>
    <lineage>
        <taxon>Bacteria</taxon>
        <taxon>Pseudomonadati</taxon>
        <taxon>Pseudomonadota</taxon>
        <taxon>Alphaproteobacteria</taxon>
        <taxon>Sphingomonadales</taxon>
        <taxon>Erythrobacteraceae</taxon>
        <taxon>Croceicoccus</taxon>
    </lineage>
</organism>
<sequence length="233" mass="25953">MGIDDRDYMRERHRTNAKGFKPGQGKAARHQPDVYFDYGSGRWKAAPELKRAKRSKSRTEPSAGTKWLRPGPVAGAALGLLLAFQLVTIFQDAQRNGHLPTFGTSQPFPESGEFKVRGRYASGGTTSFTITAGERNAVVQLVGSDGLPVFMTFVRMNEMAAVLAPYGTWTLRLIEGDTWYGEQELFGINGVVEDSRERMTFDGNGGHLIDLRRRFNGNLHTTTNWQRPDLEGN</sequence>
<proteinExistence type="predicted"/>
<feature type="compositionally biased region" description="Basic and acidic residues" evidence="1">
    <location>
        <begin position="1"/>
        <end position="10"/>
    </location>
</feature>